<feature type="domain" description="HTH merR-type" evidence="2">
    <location>
        <begin position="1"/>
        <end position="71"/>
    </location>
</feature>
<dbReference type="SUPFAM" id="SSF46955">
    <property type="entry name" value="Putative DNA-binding domain"/>
    <property type="match status" value="1"/>
</dbReference>
<dbReference type="Gene3D" id="1.10.1660.10">
    <property type="match status" value="1"/>
</dbReference>
<accession>A0ABV0I4H7</accession>
<evidence type="ECO:0000256" key="1">
    <source>
        <dbReference type="ARBA" id="ARBA00023125"/>
    </source>
</evidence>
<name>A0ABV0I4H7_9LACO</name>
<dbReference type="SMART" id="SM00422">
    <property type="entry name" value="HTH_MERR"/>
    <property type="match status" value="1"/>
</dbReference>
<dbReference type="Proteomes" id="UP001456307">
    <property type="component" value="Unassembled WGS sequence"/>
</dbReference>
<dbReference type="InterPro" id="IPR047057">
    <property type="entry name" value="MerR_fam"/>
</dbReference>
<dbReference type="CDD" id="cd01109">
    <property type="entry name" value="HTH_YyaN"/>
    <property type="match status" value="1"/>
</dbReference>
<evidence type="ECO:0000313" key="4">
    <source>
        <dbReference type="Proteomes" id="UP001456307"/>
    </source>
</evidence>
<dbReference type="EMBL" id="JBCNVT010000001">
    <property type="protein sequence ID" value="MEO5286062.1"/>
    <property type="molecule type" value="Genomic_DNA"/>
</dbReference>
<keyword evidence="1" id="KW-0238">DNA-binding</keyword>
<proteinExistence type="predicted"/>
<dbReference type="RefSeq" id="WP_347953207.1">
    <property type="nucleotide sequence ID" value="NZ_JBCNVR010000001.1"/>
</dbReference>
<dbReference type="PROSITE" id="PS00552">
    <property type="entry name" value="HTH_MERR_1"/>
    <property type="match status" value="1"/>
</dbReference>
<evidence type="ECO:0000259" key="2">
    <source>
        <dbReference type="PROSITE" id="PS50937"/>
    </source>
</evidence>
<dbReference type="InterPro" id="IPR009061">
    <property type="entry name" value="DNA-bd_dom_put_sf"/>
</dbReference>
<sequence>MSYSIGQVAAQLGISIDTIRYYDKEGLLPFIKRNGNGRRIFSDNDIHLMRTIICLKNAGVPVTEIADFIQMRLQGDSTLKERYQLLKLHETNLRAQINDLQDTLCYLKFKEWYFTTAIDAGTEKIHFTPNTNEVVPNLAEQYSKYLNDTGQFEELTRFKTIKDYRNRGGH</sequence>
<dbReference type="PANTHER" id="PTHR30204">
    <property type="entry name" value="REDOX-CYCLING DRUG-SENSING TRANSCRIPTIONAL ACTIVATOR SOXR"/>
    <property type="match status" value="1"/>
</dbReference>
<protein>
    <submittedName>
        <fullName evidence="3">MerR family transcriptional regulator</fullName>
    </submittedName>
</protein>
<keyword evidence="4" id="KW-1185">Reference proteome</keyword>
<reference evidence="3 4" key="1">
    <citation type="submission" date="2024-04" db="EMBL/GenBank/DDBJ databases">
        <title>Limosilactobacillus allomucosae sp. nov., a novel species isolated from wild boar faecal samples as potential probiotics for domestic pigs.</title>
        <authorList>
            <person name="Chen B."/>
        </authorList>
    </citation>
    <scope>NUCLEOTIDE SEQUENCE [LARGE SCALE GENOMIC DNA]</scope>
    <source>
        <strain evidence="3 4">WILCCON 0055</strain>
    </source>
</reference>
<comment type="caution">
    <text evidence="3">The sequence shown here is derived from an EMBL/GenBank/DDBJ whole genome shotgun (WGS) entry which is preliminary data.</text>
</comment>
<dbReference type="PROSITE" id="PS50937">
    <property type="entry name" value="HTH_MERR_2"/>
    <property type="match status" value="1"/>
</dbReference>
<organism evidence="3 4">
    <name type="scientific">Limosilactobacillus allomucosae</name>
    <dbReference type="NCBI Taxonomy" id="3142938"/>
    <lineage>
        <taxon>Bacteria</taxon>
        <taxon>Bacillati</taxon>
        <taxon>Bacillota</taxon>
        <taxon>Bacilli</taxon>
        <taxon>Lactobacillales</taxon>
        <taxon>Lactobacillaceae</taxon>
        <taxon>Limosilactobacillus</taxon>
    </lineage>
</organism>
<dbReference type="Pfam" id="PF13411">
    <property type="entry name" value="MerR_1"/>
    <property type="match status" value="1"/>
</dbReference>
<evidence type="ECO:0000313" key="3">
    <source>
        <dbReference type="EMBL" id="MEO5286062.1"/>
    </source>
</evidence>
<dbReference type="InterPro" id="IPR000551">
    <property type="entry name" value="MerR-type_HTH_dom"/>
</dbReference>
<dbReference type="PRINTS" id="PR00040">
    <property type="entry name" value="HTHMERR"/>
</dbReference>
<gene>
    <name evidence="3" type="ORF">AAVZ08_05590</name>
</gene>
<dbReference type="PANTHER" id="PTHR30204:SF82">
    <property type="entry name" value="TRANSCRIPTIONAL REGULATOR, MERR FAMILY"/>
    <property type="match status" value="1"/>
</dbReference>